<reference evidence="1 2" key="1">
    <citation type="submission" date="2012-06" db="EMBL/GenBank/DDBJ databases">
        <title>Draft Genome Sequence of Lactobacillus hominis Strain CRBIP 24.179T, isolated from human intestine.</title>
        <authorList>
            <person name="Cousin S."/>
            <person name="Ma L."/>
            <person name="Bizet C."/>
            <person name="Loux V."/>
            <person name="Bouchier C."/>
            <person name="Clermont D."/>
            <person name="Creno S."/>
        </authorList>
    </citation>
    <scope>NUCLEOTIDE SEQUENCE [LARGE SCALE GENOMIC DNA]</scope>
    <source>
        <strain evidence="2">CRBIP 24.179T</strain>
    </source>
</reference>
<gene>
    <name evidence="1" type="ORF">BN55_09185</name>
</gene>
<evidence type="ECO:0000313" key="1">
    <source>
        <dbReference type="EMBL" id="CCI81573.1"/>
    </source>
</evidence>
<dbReference type="PATRIC" id="fig|1423758.3.peg.68"/>
<proteinExistence type="predicted"/>
<organism evidence="1 2">
    <name type="scientific">Lactobacillus hominis DSM 23910 = CRBIP 24.179</name>
    <dbReference type="NCBI Taxonomy" id="1423758"/>
    <lineage>
        <taxon>Bacteria</taxon>
        <taxon>Bacillati</taxon>
        <taxon>Bacillota</taxon>
        <taxon>Bacilli</taxon>
        <taxon>Lactobacillales</taxon>
        <taxon>Lactobacillaceae</taxon>
        <taxon>Lactobacillus</taxon>
    </lineage>
</organism>
<sequence length="63" mass="7366">MSLDKKTKNKINDLRNMSFDFDLDTKKLMNDLGVFLKADMESWVQANIMNYVKIGGLHNKEEE</sequence>
<dbReference type="STRING" id="1423758.FC41_GL000065"/>
<comment type="caution">
    <text evidence="1">The sequence shown here is derived from an EMBL/GenBank/DDBJ whole genome shotgun (WGS) entry which is preliminary data.</text>
</comment>
<accession>I7IVJ9</accession>
<dbReference type="Proteomes" id="UP000009320">
    <property type="component" value="Unassembled WGS sequence"/>
</dbReference>
<protein>
    <submittedName>
        <fullName evidence="1">Uncharacterized protein</fullName>
    </submittedName>
</protein>
<keyword evidence="2" id="KW-1185">Reference proteome</keyword>
<dbReference type="AlphaFoldDB" id="I7IVJ9"/>
<evidence type="ECO:0000313" key="2">
    <source>
        <dbReference type="Proteomes" id="UP000009320"/>
    </source>
</evidence>
<name>I7IVJ9_9LACO</name>
<dbReference type="EMBL" id="CAKE01000004">
    <property type="protein sequence ID" value="CCI81573.1"/>
    <property type="molecule type" value="Genomic_DNA"/>
</dbReference>